<accession>A0A7Z0HYT8</accession>
<evidence type="ECO:0000313" key="1">
    <source>
        <dbReference type="EMBL" id="NYS24389.1"/>
    </source>
</evidence>
<gene>
    <name evidence="1" type="ORF">HUK65_05235</name>
</gene>
<sequence>MKSLDALSEVSREMELMAHFLHVVSHDKGIGADLARDLSQDISALQQKIENRLGTVARTLPSAKASDRIVAMAGR</sequence>
<organism evidence="1 2">
    <name type="scientific">Rhabdonatronobacter sediminivivens</name>
    <dbReference type="NCBI Taxonomy" id="2743469"/>
    <lineage>
        <taxon>Bacteria</taxon>
        <taxon>Pseudomonadati</taxon>
        <taxon>Pseudomonadota</taxon>
        <taxon>Alphaproteobacteria</taxon>
        <taxon>Rhodobacterales</taxon>
        <taxon>Paracoccaceae</taxon>
        <taxon>Rhabdonatronobacter</taxon>
    </lineage>
</organism>
<comment type="caution">
    <text evidence="1">The sequence shown here is derived from an EMBL/GenBank/DDBJ whole genome shotgun (WGS) entry which is preliminary data.</text>
</comment>
<name>A0A7Z0HYT8_9RHOB</name>
<proteinExistence type="predicted"/>
<keyword evidence="2" id="KW-1185">Reference proteome</keyword>
<reference evidence="1 2" key="1">
    <citation type="journal article" date="2000" name="Arch. Microbiol.">
        <title>Rhodobaca bogoriensis gen. nov. and sp. nov., an alkaliphilic purple nonsulfur bacterium from African Rift Valley soda lakes.</title>
        <authorList>
            <person name="Milford A.D."/>
            <person name="Achenbach L.A."/>
            <person name="Jung D.O."/>
            <person name="Madigan M.T."/>
        </authorList>
    </citation>
    <scope>NUCLEOTIDE SEQUENCE [LARGE SCALE GENOMIC DNA]</scope>
    <source>
        <strain evidence="1 2">2376</strain>
    </source>
</reference>
<protein>
    <submittedName>
        <fullName evidence="1">Uncharacterized protein</fullName>
    </submittedName>
</protein>
<dbReference type="RefSeq" id="WP_179905087.1">
    <property type="nucleotide sequence ID" value="NZ_JACBXS010000007.1"/>
</dbReference>
<evidence type="ECO:0000313" key="2">
    <source>
        <dbReference type="Proteomes" id="UP000529417"/>
    </source>
</evidence>
<dbReference type="EMBL" id="JACBXS010000007">
    <property type="protein sequence ID" value="NYS24389.1"/>
    <property type="molecule type" value="Genomic_DNA"/>
</dbReference>
<dbReference type="AlphaFoldDB" id="A0A7Z0HYT8"/>
<dbReference type="Proteomes" id="UP000529417">
    <property type="component" value="Unassembled WGS sequence"/>
</dbReference>